<sequence length="275" mass="29432">MPGPNLHRHVAVYKGYIAGGGFSYVLMSVAVLCLLLAWLFGAGVVGWVVALLIAAGATLASGLRRRAVVRMDLYTVRIRNVLLPGAGRRVPVRSIRTVRIIETTPHAADLLRWLPGARRSVLLRNGPAVELELTTGASEILGLDEPYEASRTLRRFHAETTGKELPEDVLDDDEAFYLWRRNRAAGGRAGGRAGVSVRGGGKVPRQSGGRQGAAGKQASARQNAAKQNAAKQAAGKQNAAKQAAAKQNAARQNAAKADVARRAAQQARQQAQRRK</sequence>
<dbReference type="AlphaFoldDB" id="A0A841G0A8"/>
<feature type="compositionally biased region" description="Gly residues" evidence="1">
    <location>
        <begin position="187"/>
        <end position="202"/>
    </location>
</feature>
<accession>A0A841G0A8</accession>
<evidence type="ECO:0000256" key="2">
    <source>
        <dbReference type="SAM" id="Phobius"/>
    </source>
</evidence>
<evidence type="ECO:0000256" key="1">
    <source>
        <dbReference type="SAM" id="MobiDB-lite"/>
    </source>
</evidence>
<proteinExistence type="predicted"/>
<dbReference type="Proteomes" id="UP000548476">
    <property type="component" value="Unassembled WGS sequence"/>
</dbReference>
<comment type="caution">
    <text evidence="3">The sequence shown here is derived from an EMBL/GenBank/DDBJ whole genome shotgun (WGS) entry which is preliminary data.</text>
</comment>
<evidence type="ECO:0000313" key="4">
    <source>
        <dbReference type="Proteomes" id="UP000548476"/>
    </source>
</evidence>
<feature type="region of interest" description="Disordered" evidence="1">
    <location>
        <begin position="186"/>
        <end position="275"/>
    </location>
</feature>
<gene>
    <name evidence="3" type="ORF">HNR73_005478</name>
</gene>
<organism evidence="3 4">
    <name type="scientific">Phytomonospora endophytica</name>
    <dbReference type="NCBI Taxonomy" id="714109"/>
    <lineage>
        <taxon>Bacteria</taxon>
        <taxon>Bacillati</taxon>
        <taxon>Actinomycetota</taxon>
        <taxon>Actinomycetes</taxon>
        <taxon>Micromonosporales</taxon>
        <taxon>Micromonosporaceae</taxon>
        <taxon>Phytomonospora</taxon>
    </lineage>
</organism>
<keyword evidence="2" id="KW-0472">Membrane</keyword>
<keyword evidence="2" id="KW-1133">Transmembrane helix</keyword>
<keyword evidence="2" id="KW-0812">Transmembrane</keyword>
<evidence type="ECO:0000313" key="3">
    <source>
        <dbReference type="EMBL" id="MBB6037600.1"/>
    </source>
</evidence>
<reference evidence="3 4" key="1">
    <citation type="submission" date="2020-08" db="EMBL/GenBank/DDBJ databases">
        <title>Genomic Encyclopedia of Type Strains, Phase IV (KMG-IV): sequencing the most valuable type-strain genomes for metagenomic binning, comparative biology and taxonomic classification.</title>
        <authorList>
            <person name="Goeker M."/>
        </authorList>
    </citation>
    <scope>NUCLEOTIDE SEQUENCE [LARGE SCALE GENOMIC DNA]</scope>
    <source>
        <strain evidence="3 4">YIM 65646</strain>
    </source>
</reference>
<protein>
    <submittedName>
        <fullName evidence="3">Uncharacterized protein</fullName>
    </submittedName>
</protein>
<feature type="transmembrane region" description="Helical" evidence="2">
    <location>
        <begin position="44"/>
        <end position="63"/>
    </location>
</feature>
<dbReference type="RefSeq" id="WP_184790422.1">
    <property type="nucleotide sequence ID" value="NZ_BONT01000054.1"/>
</dbReference>
<dbReference type="EMBL" id="JACHGT010000013">
    <property type="protein sequence ID" value="MBB6037600.1"/>
    <property type="molecule type" value="Genomic_DNA"/>
</dbReference>
<keyword evidence="4" id="KW-1185">Reference proteome</keyword>
<feature type="transmembrane region" description="Helical" evidence="2">
    <location>
        <begin position="12"/>
        <end position="38"/>
    </location>
</feature>
<name>A0A841G0A8_9ACTN</name>
<feature type="compositionally biased region" description="Low complexity" evidence="1">
    <location>
        <begin position="216"/>
        <end position="275"/>
    </location>
</feature>